<dbReference type="Proteomes" id="UP000182987">
    <property type="component" value="Chromosome"/>
</dbReference>
<dbReference type="Pfam" id="PF03741">
    <property type="entry name" value="TerC"/>
    <property type="match status" value="1"/>
</dbReference>
<feature type="transmembrane region" description="Helical" evidence="6">
    <location>
        <begin position="101"/>
        <end position="120"/>
    </location>
</feature>
<protein>
    <recommendedName>
        <fullName evidence="9">Tellurium resistance protein TerC</fullName>
    </recommendedName>
</protein>
<evidence type="ECO:0000256" key="4">
    <source>
        <dbReference type="ARBA" id="ARBA00022989"/>
    </source>
</evidence>
<proteinExistence type="inferred from homology"/>
<evidence type="ECO:0000256" key="6">
    <source>
        <dbReference type="SAM" id="Phobius"/>
    </source>
</evidence>
<dbReference type="KEGG" id="lrz:BJI69_12345"/>
<dbReference type="RefSeq" id="WP_046966228.1">
    <property type="nucleotide sequence ID" value="NZ_CP017480.1"/>
</dbReference>
<organism evidence="7 8">
    <name type="scientific">Luteibacter rhizovicinus DSM 16549</name>
    <dbReference type="NCBI Taxonomy" id="1440763"/>
    <lineage>
        <taxon>Bacteria</taxon>
        <taxon>Pseudomonadati</taxon>
        <taxon>Pseudomonadota</taxon>
        <taxon>Gammaproteobacteria</taxon>
        <taxon>Lysobacterales</taxon>
        <taxon>Rhodanobacteraceae</taxon>
        <taxon>Luteibacter</taxon>
    </lineage>
</organism>
<comment type="similarity">
    <text evidence="2">Belongs to the TerC family.</text>
</comment>
<dbReference type="NCBIfam" id="TIGR03717">
    <property type="entry name" value="R_switched_YjbE"/>
    <property type="match status" value="1"/>
</dbReference>
<dbReference type="PANTHER" id="PTHR30238:SF4">
    <property type="entry name" value="SLL1022 PROTEIN"/>
    <property type="match status" value="1"/>
</dbReference>
<keyword evidence="8" id="KW-1185">Reference proteome</keyword>
<dbReference type="EMBL" id="CP017480">
    <property type="protein sequence ID" value="APG04608.1"/>
    <property type="molecule type" value="Genomic_DNA"/>
</dbReference>
<evidence type="ECO:0008006" key="9">
    <source>
        <dbReference type="Google" id="ProtNLM"/>
    </source>
</evidence>
<evidence type="ECO:0000313" key="8">
    <source>
        <dbReference type="Proteomes" id="UP000182987"/>
    </source>
</evidence>
<evidence type="ECO:0000256" key="3">
    <source>
        <dbReference type="ARBA" id="ARBA00022692"/>
    </source>
</evidence>
<feature type="transmembrane region" description="Helical" evidence="6">
    <location>
        <begin position="162"/>
        <end position="181"/>
    </location>
</feature>
<dbReference type="GO" id="GO:0016020">
    <property type="term" value="C:membrane"/>
    <property type="evidence" value="ECO:0007669"/>
    <property type="project" value="UniProtKB-SubCell"/>
</dbReference>
<sequence length="237" mass="25294">MDFLTPEFFSGLAAIILLDLVLAGDNAIVIALAARNLPRELQKKAVFWGTFGAIALRIVLTFAVIWLLKLPGLMLIGGALLIPIAWKLLKHDEHDPSITPAAGFWAAIRTIVIADALMGLDNVLAIAGAAKGHMGLVVLGLAISVPLVVWGSTLILKLIERFPIVIYIGAAAIAWTAARMIAHDNLVSPWFEANPWAPWTLDALLVIGICAGGWWRARARTNSSVPNVGADSSANSK</sequence>
<dbReference type="PANTHER" id="PTHR30238">
    <property type="entry name" value="MEMBRANE BOUND PREDICTED REDOX MODULATOR"/>
    <property type="match status" value="1"/>
</dbReference>
<dbReference type="InterPro" id="IPR022301">
    <property type="entry name" value="Integral_membrane_YjbE"/>
</dbReference>
<feature type="transmembrane region" description="Helical" evidence="6">
    <location>
        <begin position="72"/>
        <end position="89"/>
    </location>
</feature>
<reference evidence="8" key="1">
    <citation type="submission" date="2016-09" db="EMBL/GenBank/DDBJ databases">
        <authorList>
            <person name="Lysoe E."/>
        </authorList>
    </citation>
    <scope>NUCLEOTIDE SEQUENCE [LARGE SCALE GENOMIC DNA]</scope>
    <source>
        <strain evidence="8">LJ96T</strain>
    </source>
</reference>
<keyword evidence="3 6" id="KW-0812">Transmembrane</keyword>
<dbReference type="OrthoDB" id="5295733at2"/>
<keyword evidence="5 6" id="KW-0472">Membrane</keyword>
<feature type="transmembrane region" description="Helical" evidence="6">
    <location>
        <begin position="12"/>
        <end position="33"/>
    </location>
</feature>
<evidence type="ECO:0000313" key="7">
    <source>
        <dbReference type="EMBL" id="APG04608.1"/>
    </source>
</evidence>
<dbReference type="AlphaFoldDB" id="A0A1L3EU71"/>
<feature type="transmembrane region" description="Helical" evidence="6">
    <location>
        <begin position="132"/>
        <end position="150"/>
    </location>
</feature>
<evidence type="ECO:0000256" key="2">
    <source>
        <dbReference type="ARBA" id="ARBA00007511"/>
    </source>
</evidence>
<comment type="subcellular location">
    <subcellularLocation>
        <location evidence="1">Membrane</location>
        <topology evidence="1">Multi-pass membrane protein</topology>
    </subcellularLocation>
</comment>
<name>A0A1L3EU71_9GAMM</name>
<feature type="transmembrane region" description="Helical" evidence="6">
    <location>
        <begin position="196"/>
        <end position="215"/>
    </location>
</feature>
<evidence type="ECO:0000256" key="5">
    <source>
        <dbReference type="ARBA" id="ARBA00023136"/>
    </source>
</evidence>
<keyword evidence="4 6" id="KW-1133">Transmembrane helix</keyword>
<gene>
    <name evidence="7" type="ORF">BJI69_12345</name>
</gene>
<evidence type="ECO:0000256" key="1">
    <source>
        <dbReference type="ARBA" id="ARBA00004141"/>
    </source>
</evidence>
<dbReference type="InterPro" id="IPR005496">
    <property type="entry name" value="Integral_membrane_TerC"/>
</dbReference>
<accession>A0A1L3EU71</accession>
<feature type="transmembrane region" description="Helical" evidence="6">
    <location>
        <begin position="45"/>
        <end position="66"/>
    </location>
</feature>